<protein>
    <submittedName>
        <fullName evidence="10">NS3-like protein</fullName>
    </submittedName>
</protein>
<dbReference type="PANTHER" id="PTHR18934">
    <property type="entry name" value="ATP-DEPENDENT RNA HELICASE"/>
    <property type="match status" value="1"/>
</dbReference>
<evidence type="ECO:0000256" key="5">
    <source>
        <dbReference type="ARBA" id="ARBA00022840"/>
    </source>
</evidence>
<dbReference type="GO" id="GO:0003724">
    <property type="term" value="F:RNA helicase activity"/>
    <property type="evidence" value="ECO:0007669"/>
    <property type="project" value="UniProtKB-EC"/>
</dbReference>
<dbReference type="GO" id="GO:0003723">
    <property type="term" value="F:RNA binding"/>
    <property type="evidence" value="ECO:0007669"/>
    <property type="project" value="TreeGrafter"/>
</dbReference>
<keyword evidence="5" id="KW-0067">ATP-binding</keyword>
<dbReference type="GO" id="GO:0005524">
    <property type="term" value="F:ATP binding"/>
    <property type="evidence" value="ECO:0007669"/>
    <property type="project" value="UniProtKB-KW"/>
</dbReference>
<feature type="transmembrane region" description="Helical" evidence="7">
    <location>
        <begin position="20"/>
        <end position="47"/>
    </location>
</feature>
<dbReference type="InterPro" id="IPR011492">
    <property type="entry name" value="Flavi_DEAD"/>
</dbReference>
<keyword evidence="2" id="KW-0547">Nucleotide-binding</keyword>
<keyword evidence="4" id="KW-0347">Helicase</keyword>
<accession>A0A7T3R0J0</accession>
<keyword evidence="7" id="KW-0472">Membrane</keyword>
<proteinExistence type="predicted"/>
<evidence type="ECO:0000256" key="7">
    <source>
        <dbReference type="SAM" id="Phobius"/>
    </source>
</evidence>
<comment type="catalytic activity">
    <reaction evidence="6">
        <text>ATP + H2O = ADP + phosphate + H(+)</text>
        <dbReference type="Rhea" id="RHEA:13065"/>
        <dbReference type="ChEBI" id="CHEBI:15377"/>
        <dbReference type="ChEBI" id="CHEBI:15378"/>
        <dbReference type="ChEBI" id="CHEBI:30616"/>
        <dbReference type="ChEBI" id="CHEBI:43474"/>
        <dbReference type="ChEBI" id="CHEBI:456216"/>
        <dbReference type="EC" id="3.6.4.13"/>
    </reaction>
</comment>
<dbReference type="Pfam" id="PF00271">
    <property type="entry name" value="Helicase_C"/>
    <property type="match status" value="1"/>
</dbReference>
<feature type="domain" description="Helicase ATP-binding" evidence="8">
    <location>
        <begin position="408"/>
        <end position="552"/>
    </location>
</feature>
<evidence type="ECO:0000259" key="8">
    <source>
        <dbReference type="PROSITE" id="PS51192"/>
    </source>
</evidence>
<dbReference type="InterPro" id="IPR027417">
    <property type="entry name" value="P-loop_NTPase"/>
</dbReference>
<dbReference type="Gene3D" id="3.40.50.300">
    <property type="entry name" value="P-loop containing nucleotide triphosphate hydrolases"/>
    <property type="match status" value="2"/>
</dbReference>
<dbReference type="SUPFAM" id="SSF50494">
    <property type="entry name" value="Trypsin-like serine proteases"/>
    <property type="match status" value="1"/>
</dbReference>
<dbReference type="Pfam" id="PF07652">
    <property type="entry name" value="Flavi_DEAD"/>
    <property type="match status" value="1"/>
</dbReference>
<evidence type="ECO:0000256" key="1">
    <source>
        <dbReference type="ARBA" id="ARBA00004340"/>
    </source>
</evidence>
<dbReference type="InterPro" id="IPR014001">
    <property type="entry name" value="Helicase_ATP-bd"/>
</dbReference>
<feature type="transmembrane region" description="Helical" evidence="7">
    <location>
        <begin position="68"/>
        <end position="89"/>
    </location>
</feature>
<comment type="subcellular location">
    <subcellularLocation>
        <location evidence="1">Host cell</location>
    </subcellularLocation>
</comment>
<keyword evidence="3" id="KW-0378">Hydrolase</keyword>
<dbReference type="PROSITE" id="PS51192">
    <property type="entry name" value="HELICASE_ATP_BIND_1"/>
    <property type="match status" value="1"/>
</dbReference>
<evidence type="ECO:0000256" key="4">
    <source>
        <dbReference type="ARBA" id="ARBA00022806"/>
    </source>
</evidence>
<dbReference type="InterPro" id="IPR001650">
    <property type="entry name" value="Helicase_C-like"/>
</dbReference>
<feature type="domain" description="Helicase C-terminal" evidence="9">
    <location>
        <begin position="560"/>
        <end position="725"/>
    </location>
</feature>
<dbReference type="SMART" id="SM00490">
    <property type="entry name" value="HELICc"/>
    <property type="match status" value="1"/>
</dbReference>
<dbReference type="EMBL" id="MW023852">
    <property type="protein sequence ID" value="QPZ88377.1"/>
    <property type="molecule type" value="Genomic_RNA"/>
</dbReference>
<name>A0A7T3R0J0_9VIRU</name>
<dbReference type="Gene3D" id="2.40.10.120">
    <property type="match status" value="1"/>
</dbReference>
<sequence length="798" mass="90340">MGGGNHVPTNVGIGIPYHWTLVGMLMVSIYMDLVKSPMAFVFLASCFDNMMLDWRKKGSRQLYYSGLLLFYLFNANYMMAPFFHLMMLYDRSLLESEFLDGSINGLIKWLSEIETPMTNPFTGNNGMASNFLETLGQRVRYGMEFGMRTSTERLRSLNVSNAPLELSQRIEGGVDNIVDRYFDLSYKWKMIIYGALLVMVLQSFGMFIAFVVIMFANLPGVMEKESRVQIYDENKTSPIQSGVYRIKVDLCGIPVSRGIGVSYEGVMHVPFHVTHGNPIYHNERLIKPYMVDVYDDIVTYGGPPRFCRVEEGDEVFVNTETDESRTSYKIGDLAMSEDSTVIGWKGVTKPGESGSPVIALRSTNSEDKKVLLVGQAGRYVKDRSGCVEFSSVSGVEADSSYRRIVTFPGSGKTTRQIPIEIRNILTKHGGGKVLLSGPTRVVCEEMYKALGKEFSVALNIKNSKKRNTTAKVQICAHATALKMLIGGAPELNNLRGIIIDEAHVMDPSTIMLREYAKFRNINDKLDLVEMSATLDGECDERSRYTVVEHEVDNESRMKEIIREKLESTEERVLIFVPGIQNASTRKLISEFSEYRPVILSRKEFESGMRGVQNLERRLIISTDIAECGINVPELDCVFDTNVKYGYGYDAGLVTPQLYKVNKASRVQRKGRVGRYKAGEYYSVKTKHPDLVKTAAEFDAEVLSSGREWSTSNNDWQIAFTDRQLSNWLMQEEDKCPMQIYLEVDKSGKQYSKSVIRKRVMAQRDGDVTVSSCCEDKNCPLRGKWKMFDMRAHDWLKSD</sequence>
<evidence type="ECO:0000313" key="10">
    <source>
        <dbReference type="EMBL" id="QPZ88377.1"/>
    </source>
</evidence>
<feature type="transmembrane region" description="Helical" evidence="7">
    <location>
        <begin position="190"/>
        <end position="218"/>
    </location>
</feature>
<dbReference type="GO" id="GO:0016787">
    <property type="term" value="F:hydrolase activity"/>
    <property type="evidence" value="ECO:0007669"/>
    <property type="project" value="UniProtKB-KW"/>
</dbReference>
<dbReference type="PROSITE" id="PS51194">
    <property type="entry name" value="HELICASE_CTER"/>
    <property type="match status" value="1"/>
</dbReference>
<evidence type="ECO:0000256" key="2">
    <source>
        <dbReference type="ARBA" id="ARBA00022741"/>
    </source>
</evidence>
<evidence type="ECO:0000256" key="3">
    <source>
        <dbReference type="ARBA" id="ARBA00022801"/>
    </source>
</evidence>
<organism evidence="10">
    <name type="scientific">Soybean thrips virus 1</name>
    <dbReference type="NCBI Taxonomy" id="2796560"/>
    <lineage>
        <taxon>Viruses</taxon>
        <taxon>Riboviria</taxon>
    </lineage>
</organism>
<reference evidence="10" key="1">
    <citation type="journal article" date="2020" name="Viruses">
        <title>Soybean Thrips (Thysanoptera: Thripidae) Harbor Highly Diverse Populations of Arthropod, Fungal and Plant Viruses.</title>
        <authorList>
            <person name="Thekke-Veetil T."/>
            <person name="Lagos-Kutz D."/>
            <person name="McCoppin N.K."/>
            <person name="Hartman G.L."/>
            <person name="Ju H.K."/>
            <person name="Lim H.S."/>
            <person name="Domier L.L."/>
        </authorList>
    </citation>
    <scope>NUCLEOTIDE SEQUENCE</scope>
    <source>
        <strain evidence="10">STN1ThV1</strain>
    </source>
</reference>
<dbReference type="InterPro" id="IPR009003">
    <property type="entry name" value="Peptidase_S1_PA"/>
</dbReference>
<keyword evidence="7" id="KW-1133">Transmembrane helix</keyword>
<evidence type="ECO:0000259" key="9">
    <source>
        <dbReference type="PROSITE" id="PS51194"/>
    </source>
</evidence>
<dbReference type="GO" id="GO:0043657">
    <property type="term" value="C:host cell"/>
    <property type="evidence" value="ECO:0007669"/>
    <property type="project" value="UniProtKB-SubCell"/>
</dbReference>
<evidence type="ECO:0000256" key="6">
    <source>
        <dbReference type="ARBA" id="ARBA00047984"/>
    </source>
</evidence>
<dbReference type="PANTHER" id="PTHR18934:SF99">
    <property type="entry name" value="ATP-DEPENDENT RNA HELICASE DHX37-RELATED"/>
    <property type="match status" value="1"/>
</dbReference>
<dbReference type="SMART" id="SM00487">
    <property type="entry name" value="DEXDc"/>
    <property type="match status" value="1"/>
</dbReference>
<dbReference type="SUPFAM" id="SSF52540">
    <property type="entry name" value="P-loop containing nucleoside triphosphate hydrolases"/>
    <property type="match status" value="1"/>
</dbReference>
<keyword evidence="7" id="KW-0812">Transmembrane</keyword>